<feature type="binding site" evidence="1">
    <location>
        <position position="173"/>
    </location>
    <ligand>
        <name>K(+)</name>
        <dbReference type="ChEBI" id="CHEBI:29103"/>
    </ligand>
</feature>
<keyword evidence="1" id="KW-0521">NADP</keyword>
<comment type="catalytic activity">
    <reaction evidence="1">
        <text>(6R)-NADHX = (6S)-NADHX</text>
        <dbReference type="Rhea" id="RHEA:32215"/>
        <dbReference type="ChEBI" id="CHEBI:64074"/>
        <dbReference type="ChEBI" id="CHEBI:64075"/>
        <dbReference type="EC" id="5.1.99.6"/>
    </reaction>
</comment>
<dbReference type="AlphaFoldDB" id="A0A4R6AWP8"/>
<dbReference type="EMBL" id="SMZO01000017">
    <property type="protein sequence ID" value="TDL88115.1"/>
    <property type="molecule type" value="Genomic_DNA"/>
</dbReference>
<name>A0A4R6AWP8_9RHOB</name>
<dbReference type="OrthoDB" id="9806925at2"/>
<dbReference type="HAMAP" id="MF_01966">
    <property type="entry name" value="NADHX_epimerase"/>
    <property type="match status" value="1"/>
</dbReference>
<dbReference type="PROSITE" id="PS51385">
    <property type="entry name" value="YJEF_N"/>
    <property type="match status" value="1"/>
</dbReference>
<feature type="binding site" evidence="1">
    <location>
        <begin position="73"/>
        <end position="77"/>
    </location>
    <ligand>
        <name>(6S)-NADPHX</name>
        <dbReference type="ChEBI" id="CHEBI:64076"/>
    </ligand>
</feature>
<evidence type="ECO:0000256" key="1">
    <source>
        <dbReference type="HAMAP-Rule" id="MF_01966"/>
    </source>
</evidence>
<evidence type="ECO:0000313" key="4">
    <source>
        <dbReference type="Proteomes" id="UP000294562"/>
    </source>
</evidence>
<keyword evidence="1 3" id="KW-0413">Isomerase</keyword>
<keyword evidence="1" id="KW-0479">Metal-binding</keyword>
<comment type="caution">
    <text evidence="1">Lacks conserved residue(s) required for the propagation of feature annotation.</text>
</comment>
<comment type="catalytic activity">
    <reaction evidence="1">
        <text>(6R)-NADPHX = (6S)-NADPHX</text>
        <dbReference type="Rhea" id="RHEA:32227"/>
        <dbReference type="ChEBI" id="CHEBI:64076"/>
        <dbReference type="ChEBI" id="CHEBI:64077"/>
        <dbReference type="EC" id="5.1.99.6"/>
    </reaction>
</comment>
<keyword evidence="1" id="KW-0520">NAD</keyword>
<evidence type="ECO:0000259" key="2">
    <source>
        <dbReference type="PROSITE" id="PS51385"/>
    </source>
</evidence>
<sequence>MGEMKRSGNMSRDAVLTAAEMRKLETDAIMSGRVSGAELMACAGERAVAETLSLWPDLQDTISRAVILCGPGNNGGDGYVMAGILAGRGWQVDVFALGAPTRLPPDARANRDLWAAECPVHPLADAADAMASADLIVDALFGIGLARPLDADVVRVLRAVPTSTHRMSVDVPSGYDTDTGTILGDIAFPADLTVTFHSRKPVHSVLESSGCVVRVVDIGL</sequence>
<dbReference type="GO" id="GO:0052856">
    <property type="term" value="F:NAD(P)HX epimerase activity"/>
    <property type="evidence" value="ECO:0007669"/>
    <property type="project" value="UniProtKB-UniRule"/>
</dbReference>
<feature type="binding site" evidence="1">
    <location>
        <position position="170"/>
    </location>
    <ligand>
        <name>(6S)-NADPHX</name>
        <dbReference type="ChEBI" id="CHEBI:64076"/>
    </ligand>
</feature>
<organism evidence="3 4">
    <name type="scientific">Meridianimarinicoccus aquatilis</name>
    <dbReference type="NCBI Taxonomy" id="2552766"/>
    <lineage>
        <taxon>Bacteria</taxon>
        <taxon>Pseudomonadati</taxon>
        <taxon>Pseudomonadota</taxon>
        <taxon>Alphaproteobacteria</taxon>
        <taxon>Rhodobacterales</taxon>
        <taxon>Paracoccaceae</taxon>
        <taxon>Meridianimarinicoccus</taxon>
    </lineage>
</organism>
<dbReference type="Proteomes" id="UP000294562">
    <property type="component" value="Unassembled WGS sequence"/>
</dbReference>
<comment type="function">
    <text evidence="1">Catalyzes the epimerization of the S- and R-forms of NAD(P)HX, a damaged form of NAD(P)H that is a result of enzymatic or heat-dependent hydration. This is a prerequisite for the S-specific NAD(P)H-hydrate dehydratase to allow the repair of both epimers of NAD(P)HX.</text>
</comment>
<comment type="cofactor">
    <cofactor evidence="1">
        <name>K(+)</name>
        <dbReference type="ChEBI" id="CHEBI:29103"/>
    </cofactor>
    <text evidence="1">Binds 1 potassium ion per subunit.</text>
</comment>
<gene>
    <name evidence="1" type="primary">nnrE</name>
    <name evidence="3" type="ORF">E2L05_09455</name>
</gene>
<proteinExistence type="inferred from homology"/>
<dbReference type="InterPro" id="IPR036652">
    <property type="entry name" value="YjeF_N_dom_sf"/>
</dbReference>
<accession>A0A4R6AWP8</accession>
<dbReference type="Pfam" id="PF03853">
    <property type="entry name" value="YjeF_N"/>
    <property type="match status" value="1"/>
</dbReference>
<feature type="domain" description="YjeF N-terminal" evidence="2">
    <location>
        <begin position="21"/>
        <end position="220"/>
    </location>
</feature>
<protein>
    <recommendedName>
        <fullName evidence="1">NAD(P)H-hydrate epimerase</fullName>
        <ecNumber evidence="1">5.1.99.6</ecNumber>
    </recommendedName>
    <alternativeName>
        <fullName evidence="1">NAD(P)HX epimerase</fullName>
    </alternativeName>
</protein>
<dbReference type="SUPFAM" id="SSF64153">
    <property type="entry name" value="YjeF N-terminal domain-like"/>
    <property type="match status" value="1"/>
</dbReference>
<dbReference type="EC" id="5.1.99.6" evidence="1"/>
<dbReference type="GO" id="GO:0046872">
    <property type="term" value="F:metal ion binding"/>
    <property type="evidence" value="ECO:0007669"/>
    <property type="project" value="UniProtKB-KW"/>
</dbReference>
<comment type="caution">
    <text evidence="3">The sequence shown here is derived from an EMBL/GenBank/DDBJ whole genome shotgun (WGS) entry which is preliminary data.</text>
</comment>
<keyword evidence="1" id="KW-0630">Potassium</keyword>
<keyword evidence="4" id="KW-1185">Reference proteome</keyword>
<keyword evidence="1" id="KW-0547">Nucleotide-binding</keyword>
<feature type="binding site" evidence="1">
    <location>
        <position position="138"/>
    </location>
    <ligand>
        <name>K(+)</name>
        <dbReference type="ChEBI" id="CHEBI:29103"/>
    </ligand>
</feature>
<dbReference type="InterPro" id="IPR004443">
    <property type="entry name" value="YjeF_N_dom"/>
</dbReference>
<feature type="binding site" evidence="1">
    <location>
        <begin position="142"/>
        <end position="148"/>
    </location>
    <ligand>
        <name>(6S)-NADPHX</name>
        <dbReference type="ChEBI" id="CHEBI:64076"/>
    </ligand>
</feature>
<feature type="binding site" evidence="1">
    <location>
        <position position="74"/>
    </location>
    <ligand>
        <name>K(+)</name>
        <dbReference type="ChEBI" id="CHEBI:29103"/>
    </ligand>
</feature>
<reference evidence="3 4" key="1">
    <citation type="submission" date="2019-03" db="EMBL/GenBank/DDBJ databases">
        <title>Rhodobacteraceae bacterium SM1902, a new member of the family Rhodobacteraceae isolated from Yantai.</title>
        <authorList>
            <person name="Sun Y."/>
        </authorList>
    </citation>
    <scope>NUCLEOTIDE SEQUENCE [LARGE SCALE GENOMIC DNA]</scope>
    <source>
        <strain evidence="3 4">SM1902</strain>
    </source>
</reference>
<dbReference type="NCBIfam" id="TIGR00197">
    <property type="entry name" value="yjeF_nterm"/>
    <property type="match status" value="1"/>
</dbReference>
<comment type="similarity">
    <text evidence="1">Belongs to the NnrE/AIBP family.</text>
</comment>
<dbReference type="Gene3D" id="3.40.50.10260">
    <property type="entry name" value="YjeF N-terminal domain"/>
    <property type="match status" value="1"/>
</dbReference>
<dbReference type="GO" id="GO:0000166">
    <property type="term" value="F:nucleotide binding"/>
    <property type="evidence" value="ECO:0007669"/>
    <property type="project" value="UniProtKB-KW"/>
</dbReference>
<evidence type="ECO:0000313" key="3">
    <source>
        <dbReference type="EMBL" id="TDL88115.1"/>
    </source>
</evidence>